<proteinExistence type="predicted"/>
<organism evidence="1">
    <name type="scientific">Oryza brachyantha</name>
    <name type="common">malo sina</name>
    <dbReference type="NCBI Taxonomy" id="4533"/>
    <lineage>
        <taxon>Eukaryota</taxon>
        <taxon>Viridiplantae</taxon>
        <taxon>Streptophyta</taxon>
        <taxon>Embryophyta</taxon>
        <taxon>Tracheophyta</taxon>
        <taxon>Spermatophyta</taxon>
        <taxon>Magnoliopsida</taxon>
        <taxon>Liliopsida</taxon>
        <taxon>Poales</taxon>
        <taxon>Poaceae</taxon>
        <taxon>BOP clade</taxon>
        <taxon>Oryzoideae</taxon>
        <taxon>Oryzeae</taxon>
        <taxon>Oryzinae</taxon>
        <taxon>Oryza</taxon>
    </lineage>
</organism>
<dbReference type="EnsemblPlants" id="OB12G18800.1">
    <property type="protein sequence ID" value="OB12G18800.1"/>
    <property type="gene ID" value="OB12G18800"/>
</dbReference>
<reference evidence="1" key="1">
    <citation type="journal article" date="2013" name="Nat. Commun.">
        <title>Whole-genome sequencing of Oryza brachyantha reveals mechanisms underlying Oryza genome evolution.</title>
        <authorList>
            <person name="Chen J."/>
            <person name="Huang Q."/>
            <person name="Gao D."/>
            <person name="Wang J."/>
            <person name="Lang Y."/>
            <person name="Liu T."/>
            <person name="Li B."/>
            <person name="Bai Z."/>
            <person name="Luis Goicoechea J."/>
            <person name="Liang C."/>
            <person name="Chen C."/>
            <person name="Zhang W."/>
            <person name="Sun S."/>
            <person name="Liao Y."/>
            <person name="Zhang X."/>
            <person name="Yang L."/>
            <person name="Song C."/>
            <person name="Wang M."/>
            <person name="Shi J."/>
            <person name="Liu G."/>
            <person name="Liu J."/>
            <person name="Zhou H."/>
            <person name="Zhou W."/>
            <person name="Yu Q."/>
            <person name="An N."/>
            <person name="Chen Y."/>
            <person name="Cai Q."/>
            <person name="Wang B."/>
            <person name="Liu B."/>
            <person name="Min J."/>
            <person name="Huang Y."/>
            <person name="Wu H."/>
            <person name="Li Z."/>
            <person name="Zhang Y."/>
            <person name="Yin Y."/>
            <person name="Song W."/>
            <person name="Jiang J."/>
            <person name="Jackson S.A."/>
            <person name="Wing R.A."/>
            <person name="Wang J."/>
            <person name="Chen M."/>
        </authorList>
    </citation>
    <scope>NUCLEOTIDE SEQUENCE [LARGE SCALE GENOMIC DNA]</scope>
    <source>
        <strain evidence="1">cv. IRGC 101232</strain>
    </source>
</reference>
<dbReference type="STRING" id="4533.J3ND22"/>
<evidence type="ECO:0000313" key="1">
    <source>
        <dbReference type="EnsemblPlants" id="OB12G18800.1"/>
    </source>
</evidence>
<name>J3ND22_ORYBR</name>
<keyword evidence="2" id="KW-1185">Reference proteome</keyword>
<evidence type="ECO:0008006" key="3">
    <source>
        <dbReference type="Google" id="ProtNLM"/>
    </source>
</evidence>
<dbReference type="Proteomes" id="UP000006038">
    <property type="component" value="Chromosome 12"/>
</dbReference>
<accession>J3ND22</accession>
<reference evidence="1" key="2">
    <citation type="submission" date="2013-04" db="UniProtKB">
        <authorList>
            <consortium name="EnsemblPlants"/>
        </authorList>
    </citation>
    <scope>IDENTIFICATION</scope>
</reference>
<dbReference type="HOGENOM" id="CLU_3145018_0_0_1"/>
<dbReference type="Gramene" id="OB12G18800.1">
    <property type="protein sequence ID" value="OB12G18800.1"/>
    <property type="gene ID" value="OB12G18800"/>
</dbReference>
<sequence length="49" mass="5805">MGPCQQVDHNYPQKKIGGANRSFQKSWFKKHNWLEYSVAKNAAFCFYCF</sequence>
<dbReference type="AlphaFoldDB" id="J3ND22"/>
<evidence type="ECO:0000313" key="2">
    <source>
        <dbReference type="Proteomes" id="UP000006038"/>
    </source>
</evidence>
<protein>
    <recommendedName>
        <fullName evidence="3">TTF-type domain-containing protein</fullName>
    </recommendedName>
</protein>